<accession>A0A7K3LM17</accession>
<evidence type="ECO:0000313" key="3">
    <source>
        <dbReference type="EMBL" id="NDK89286.1"/>
    </source>
</evidence>
<feature type="chain" id="PRO_5029800086" description="DUF3558 domain-containing protein" evidence="2">
    <location>
        <begin position="24"/>
        <end position="247"/>
    </location>
</feature>
<sequence>MPMTVTGLGLAGVLLTGCAGSDAASPASSEASPTSPAVSVPLDAKRCAQDPPAGRVDRSGTGLRFTHGHMLIAIAPATGPEGASETSCYEFDKSGNPAPEVPPDTLLFTFAGPGTDGAQLEFLVGELTGGVLPPIGAVRPTVGPLTGVITAQVGVSVGGVYRTSSTCRLALTTVTGERMAGHLDCPTAVTTRANPFAPSEDITDDEATASAPDAPAAPAPGPPVSAPQAPTMSEQPTRLSGWFDLTP</sequence>
<feature type="signal peptide" evidence="2">
    <location>
        <begin position="1"/>
        <end position="23"/>
    </location>
</feature>
<protein>
    <recommendedName>
        <fullName evidence="5">DUF3558 domain-containing protein</fullName>
    </recommendedName>
</protein>
<feature type="compositionally biased region" description="Low complexity" evidence="1">
    <location>
        <begin position="22"/>
        <end position="41"/>
    </location>
</feature>
<evidence type="ECO:0008006" key="5">
    <source>
        <dbReference type="Google" id="ProtNLM"/>
    </source>
</evidence>
<organism evidence="3 4">
    <name type="scientific">Gordonia desulfuricans</name>
    <dbReference type="NCBI Taxonomy" id="89051"/>
    <lineage>
        <taxon>Bacteria</taxon>
        <taxon>Bacillati</taxon>
        <taxon>Actinomycetota</taxon>
        <taxon>Actinomycetes</taxon>
        <taxon>Mycobacteriales</taxon>
        <taxon>Gordoniaceae</taxon>
        <taxon>Gordonia</taxon>
    </lineage>
</organism>
<feature type="region of interest" description="Disordered" evidence="1">
    <location>
        <begin position="192"/>
        <end position="247"/>
    </location>
</feature>
<gene>
    <name evidence="3" type="ORF">GYA93_06770</name>
</gene>
<keyword evidence="2" id="KW-0732">Signal</keyword>
<reference evidence="3 4" key="1">
    <citation type="submission" date="2020-01" db="EMBL/GenBank/DDBJ databases">
        <title>Investigation of new actinobacteria for the biodesulphurisation of diesel fuel.</title>
        <authorList>
            <person name="Athi Narayanan S.M."/>
        </authorList>
    </citation>
    <scope>NUCLEOTIDE SEQUENCE [LARGE SCALE GENOMIC DNA]</scope>
    <source>
        <strain evidence="3 4">213E</strain>
    </source>
</reference>
<dbReference type="RefSeq" id="WP_157079431.1">
    <property type="nucleotide sequence ID" value="NZ_JAADZU010000015.1"/>
</dbReference>
<keyword evidence="4" id="KW-1185">Reference proteome</keyword>
<feature type="region of interest" description="Disordered" evidence="1">
    <location>
        <begin position="22"/>
        <end position="60"/>
    </location>
</feature>
<name>A0A7K3LM17_9ACTN</name>
<dbReference type="EMBL" id="JAADZU010000015">
    <property type="protein sequence ID" value="NDK89286.1"/>
    <property type="molecule type" value="Genomic_DNA"/>
</dbReference>
<proteinExistence type="predicted"/>
<evidence type="ECO:0000256" key="1">
    <source>
        <dbReference type="SAM" id="MobiDB-lite"/>
    </source>
</evidence>
<dbReference type="Proteomes" id="UP000466307">
    <property type="component" value="Unassembled WGS sequence"/>
</dbReference>
<feature type="compositionally biased region" description="Pro residues" evidence="1">
    <location>
        <begin position="215"/>
        <end position="225"/>
    </location>
</feature>
<comment type="caution">
    <text evidence="3">The sequence shown here is derived from an EMBL/GenBank/DDBJ whole genome shotgun (WGS) entry which is preliminary data.</text>
</comment>
<evidence type="ECO:0000313" key="4">
    <source>
        <dbReference type="Proteomes" id="UP000466307"/>
    </source>
</evidence>
<dbReference type="AlphaFoldDB" id="A0A7K3LM17"/>
<evidence type="ECO:0000256" key="2">
    <source>
        <dbReference type="SAM" id="SignalP"/>
    </source>
</evidence>